<dbReference type="InterPro" id="IPR001789">
    <property type="entry name" value="Sig_transdc_resp-reg_receiver"/>
</dbReference>
<comment type="caution">
    <text evidence="6">The sequence shown here is derived from an EMBL/GenBank/DDBJ whole genome shotgun (WGS) entry which is preliminary data.</text>
</comment>
<dbReference type="InterPro" id="IPR001867">
    <property type="entry name" value="OmpR/PhoB-type_DNA-bd"/>
</dbReference>
<evidence type="ECO:0000256" key="3">
    <source>
        <dbReference type="PROSITE-ProRule" id="PRU01091"/>
    </source>
</evidence>
<keyword evidence="2" id="KW-0597">Phosphoprotein</keyword>
<dbReference type="InterPro" id="IPR011006">
    <property type="entry name" value="CheY-like_superfamily"/>
</dbReference>
<organism evidence="6 7">
    <name type="scientific">Ferrimicrobium acidiphilum</name>
    <dbReference type="NCBI Taxonomy" id="121039"/>
    <lineage>
        <taxon>Bacteria</taxon>
        <taxon>Bacillati</taxon>
        <taxon>Actinomycetota</taxon>
        <taxon>Acidimicrobiia</taxon>
        <taxon>Acidimicrobiales</taxon>
        <taxon>Acidimicrobiaceae</taxon>
        <taxon>Ferrimicrobium</taxon>
    </lineage>
</organism>
<feature type="DNA-binding region" description="OmpR/PhoB-type" evidence="3">
    <location>
        <begin position="126"/>
        <end position="223"/>
    </location>
</feature>
<dbReference type="Gene3D" id="1.10.10.10">
    <property type="entry name" value="Winged helix-like DNA-binding domain superfamily/Winged helix DNA-binding domain"/>
    <property type="match status" value="1"/>
</dbReference>
<dbReference type="SMART" id="SM00862">
    <property type="entry name" value="Trans_reg_C"/>
    <property type="match status" value="1"/>
</dbReference>
<dbReference type="Pfam" id="PF00486">
    <property type="entry name" value="Trans_reg_C"/>
    <property type="match status" value="1"/>
</dbReference>
<dbReference type="SMART" id="SM00448">
    <property type="entry name" value="REC"/>
    <property type="match status" value="1"/>
</dbReference>
<dbReference type="InterPro" id="IPR016032">
    <property type="entry name" value="Sig_transdc_resp-reg_C-effctor"/>
</dbReference>
<dbReference type="PANTHER" id="PTHR48111">
    <property type="entry name" value="REGULATOR OF RPOS"/>
    <property type="match status" value="1"/>
</dbReference>
<dbReference type="Gene3D" id="3.40.50.2300">
    <property type="match status" value="1"/>
</dbReference>
<dbReference type="Pfam" id="PF00072">
    <property type="entry name" value="Response_reg"/>
    <property type="match status" value="1"/>
</dbReference>
<dbReference type="CDD" id="cd00383">
    <property type="entry name" value="trans_reg_C"/>
    <property type="match status" value="1"/>
</dbReference>
<feature type="domain" description="Response regulatory" evidence="4">
    <location>
        <begin position="3"/>
        <end position="116"/>
    </location>
</feature>
<feature type="modified residue" description="4-aspartylphosphate" evidence="2">
    <location>
        <position position="52"/>
    </location>
</feature>
<proteinExistence type="predicted"/>
<evidence type="ECO:0000313" key="6">
    <source>
        <dbReference type="EMBL" id="MEX6429880.1"/>
    </source>
</evidence>
<gene>
    <name evidence="6" type="ORF">AB6A68_08520</name>
</gene>
<sequence length="226" mass="25200">MTSILIIDDDPALSRVLRIGLTAAGYDVTTALRGLDGLARAIQDHPDLLVVDLGLPDIDGVLLVAELRRYHTKGLVVLSAAGDERTKVKALDRGADDYITKPFGLSEFEARLRALERRMEPAAPTSSLLEAAPGLTIDLAKRVVVDELQGEIRLTPREFDLLRFLVENRHRLCTHQLLLTNIWGQGYDDAHHVRVYVNRLRTKLGPAARYLRSRAGMGYLWEDDSP</sequence>
<dbReference type="PANTHER" id="PTHR48111:SF50">
    <property type="entry name" value="KDP OPERON TRANSCRIPTIONAL REGULATORY PROTEIN KDPE"/>
    <property type="match status" value="1"/>
</dbReference>
<evidence type="ECO:0000256" key="1">
    <source>
        <dbReference type="ARBA" id="ARBA00023125"/>
    </source>
</evidence>
<evidence type="ECO:0000259" key="5">
    <source>
        <dbReference type="PROSITE" id="PS51755"/>
    </source>
</evidence>
<accession>A0ABV3Y3A2</accession>
<dbReference type="PROSITE" id="PS50110">
    <property type="entry name" value="RESPONSE_REGULATORY"/>
    <property type="match status" value="1"/>
</dbReference>
<protein>
    <submittedName>
        <fullName evidence="6">Response regulator transcription factor</fullName>
    </submittedName>
</protein>
<evidence type="ECO:0000259" key="4">
    <source>
        <dbReference type="PROSITE" id="PS50110"/>
    </source>
</evidence>
<keyword evidence="1 3" id="KW-0238">DNA-binding</keyword>
<dbReference type="Proteomes" id="UP001560267">
    <property type="component" value="Unassembled WGS sequence"/>
</dbReference>
<dbReference type="SUPFAM" id="SSF46894">
    <property type="entry name" value="C-terminal effector domain of the bipartite response regulators"/>
    <property type="match status" value="1"/>
</dbReference>
<evidence type="ECO:0000313" key="7">
    <source>
        <dbReference type="Proteomes" id="UP001560267"/>
    </source>
</evidence>
<dbReference type="InterPro" id="IPR036388">
    <property type="entry name" value="WH-like_DNA-bd_sf"/>
</dbReference>
<feature type="domain" description="OmpR/PhoB-type" evidence="5">
    <location>
        <begin position="126"/>
        <end position="223"/>
    </location>
</feature>
<dbReference type="PROSITE" id="PS51755">
    <property type="entry name" value="OMPR_PHOB"/>
    <property type="match status" value="1"/>
</dbReference>
<dbReference type="RefSeq" id="WP_298383645.1">
    <property type="nucleotide sequence ID" value="NZ_JBFSHR010000028.1"/>
</dbReference>
<name>A0ABV3Y3A2_9ACTN</name>
<keyword evidence="7" id="KW-1185">Reference proteome</keyword>
<evidence type="ECO:0000256" key="2">
    <source>
        <dbReference type="PROSITE-ProRule" id="PRU00169"/>
    </source>
</evidence>
<dbReference type="SUPFAM" id="SSF52172">
    <property type="entry name" value="CheY-like"/>
    <property type="match status" value="1"/>
</dbReference>
<reference evidence="6 7" key="1">
    <citation type="submission" date="2024-07" db="EMBL/GenBank/DDBJ databases">
        <title>Draft Genome Sequence of Ferrimicrobium acidiphilum Strain YE2023, Isolated from a Pulp of Bioleach Reactor.</title>
        <authorList>
            <person name="Elkina Y.A."/>
            <person name="Bulaeva A.G."/>
            <person name="Beletsky A.V."/>
            <person name="Mardanov A.V."/>
        </authorList>
    </citation>
    <scope>NUCLEOTIDE SEQUENCE [LARGE SCALE GENOMIC DNA]</scope>
    <source>
        <strain evidence="6 7">YE2023</strain>
    </source>
</reference>
<dbReference type="InterPro" id="IPR039420">
    <property type="entry name" value="WalR-like"/>
</dbReference>
<dbReference type="EMBL" id="JBFSHR010000028">
    <property type="protein sequence ID" value="MEX6429880.1"/>
    <property type="molecule type" value="Genomic_DNA"/>
</dbReference>